<dbReference type="EMBL" id="HF951689">
    <property type="protein sequence ID" value="CCW35096.1"/>
    <property type="molecule type" value="Genomic_DNA"/>
</dbReference>
<name>S0EXR9_CHTCT</name>
<dbReference type="GO" id="GO:0048034">
    <property type="term" value="P:heme O biosynthetic process"/>
    <property type="evidence" value="ECO:0007669"/>
    <property type="project" value="UniProtKB-UniRule"/>
</dbReference>
<dbReference type="UniPathway" id="UPA00834">
    <property type="reaction ID" value="UER00712"/>
</dbReference>
<dbReference type="HOGENOM" id="CLU_029631_0_2_0"/>
<evidence type="ECO:0000313" key="15">
    <source>
        <dbReference type="EMBL" id="CCW35096.1"/>
    </source>
</evidence>
<reference evidence="16" key="1">
    <citation type="submission" date="2013-03" db="EMBL/GenBank/DDBJ databases">
        <title>Genome sequence of Chthonomonas calidirosea, the first sequenced genome from the Armatimonadetes phylum (formally candidate division OP10).</title>
        <authorList>
            <person name="Lee K.C.Y."/>
            <person name="Morgan X.C."/>
            <person name="Dunfield P.F."/>
            <person name="Tamas I."/>
            <person name="Houghton K.M."/>
            <person name="Vyssotski M."/>
            <person name="Ryan J.L.J."/>
            <person name="Lagutin K."/>
            <person name="McDonald I.R."/>
            <person name="Stott M.B."/>
        </authorList>
    </citation>
    <scope>NUCLEOTIDE SEQUENCE [LARGE SCALE GENOMIC DNA]</scope>
    <source>
        <strain evidence="16">DSM 23976 / ICMP 18418 / T49</strain>
    </source>
</reference>
<keyword evidence="7 14" id="KW-1133">Transmembrane helix</keyword>
<comment type="catalytic activity">
    <reaction evidence="13 14">
        <text>heme b + (2E,6E)-farnesyl diphosphate + H2O = Fe(II)-heme o + diphosphate</text>
        <dbReference type="Rhea" id="RHEA:28070"/>
        <dbReference type="ChEBI" id="CHEBI:15377"/>
        <dbReference type="ChEBI" id="CHEBI:33019"/>
        <dbReference type="ChEBI" id="CHEBI:60344"/>
        <dbReference type="ChEBI" id="CHEBI:60530"/>
        <dbReference type="ChEBI" id="CHEBI:175763"/>
        <dbReference type="EC" id="2.5.1.141"/>
    </reaction>
</comment>
<dbReference type="STRING" id="454171.CP488_02817"/>
<keyword evidence="8 14" id="KW-0350">Heme biosynthesis</keyword>
<evidence type="ECO:0000256" key="4">
    <source>
        <dbReference type="ARBA" id="ARBA00022475"/>
    </source>
</evidence>
<feature type="transmembrane region" description="Helical" evidence="14">
    <location>
        <begin position="180"/>
        <end position="204"/>
    </location>
</feature>
<evidence type="ECO:0000256" key="14">
    <source>
        <dbReference type="HAMAP-Rule" id="MF_00154"/>
    </source>
</evidence>
<keyword evidence="16" id="KW-1185">Reference proteome</keyword>
<sequence>MHESVYLPEATTVHASRTVSWRSYLALTKPRIISLLLFTALTAMFIASDAHHPVTWTAFLAVAIGGYMAAGAANTFNMLIDRDIDATMVRTAERPTVTQEVTPRNAFLFGTALTVGSFGLLWAVTGLLSALMAFSGLLFYVVIYTLLLKRRTTQNIVIGGAAGCFPPLVGWAAVTHHLAPMAWLLFAIIFFWTPVHFWALALLIKDDYARAGVPMLPVIRGDKTTVNQIALYTVPTVLTTLLPLKIYAMGTFYLLSCVIINAGLIYYVCRIHSNPSRPQALWLFKYSMIYLALIFLTMAIARHI</sequence>
<dbReference type="AlphaFoldDB" id="S0EXR9"/>
<dbReference type="PANTHER" id="PTHR43448:SF7">
    <property type="entry name" value="4-HYDROXYBENZOATE SOLANESYLTRANSFERASE"/>
    <property type="match status" value="1"/>
</dbReference>
<dbReference type="InParanoid" id="S0EXR9"/>
<proteinExistence type="inferred from homology"/>
<keyword evidence="4 14" id="KW-1003">Cell membrane</keyword>
<feature type="transmembrane region" description="Helical" evidence="14">
    <location>
        <begin position="32"/>
        <end position="50"/>
    </location>
</feature>
<comment type="function">
    <text evidence="14">Converts heme B (protoheme IX) to heme O by substitution of the vinyl group on carbon 2 of heme B porphyrin ring with a hydroxyethyl farnesyl side group.</text>
</comment>
<comment type="similarity">
    <text evidence="14">Belongs to the UbiA prenyltransferase family. Protoheme IX farnesyltransferase subfamily.</text>
</comment>
<feature type="transmembrane region" description="Helical" evidence="14">
    <location>
        <begin position="155"/>
        <end position="174"/>
    </location>
</feature>
<dbReference type="Pfam" id="PF01040">
    <property type="entry name" value="UbiA"/>
    <property type="match status" value="1"/>
</dbReference>
<dbReference type="NCBIfam" id="NF003349">
    <property type="entry name" value="PRK04375.1-2"/>
    <property type="match status" value="1"/>
</dbReference>
<dbReference type="HAMAP" id="MF_00154">
    <property type="entry name" value="CyoE_CtaB"/>
    <property type="match status" value="1"/>
</dbReference>
<comment type="miscellaneous">
    <text evidence="14">Carbon 2 of the heme B porphyrin ring is defined according to the Fischer nomenclature.</text>
</comment>
<evidence type="ECO:0000256" key="5">
    <source>
        <dbReference type="ARBA" id="ARBA00022679"/>
    </source>
</evidence>
<evidence type="ECO:0000256" key="1">
    <source>
        <dbReference type="ARBA" id="ARBA00004651"/>
    </source>
</evidence>
<evidence type="ECO:0000313" key="16">
    <source>
        <dbReference type="Proteomes" id="UP000014227"/>
    </source>
</evidence>
<dbReference type="FunFam" id="1.10.357.140:FF:000001">
    <property type="entry name" value="Protoheme IX farnesyltransferase"/>
    <property type="match status" value="1"/>
</dbReference>
<feature type="transmembrane region" description="Helical" evidence="14">
    <location>
        <begin position="250"/>
        <end position="269"/>
    </location>
</feature>
<dbReference type="KEGG" id="ccz:CCALI_01278"/>
<dbReference type="FunCoup" id="S0EXR9">
    <property type="interactions" value="446"/>
</dbReference>
<feature type="transmembrane region" description="Helical" evidence="14">
    <location>
        <begin position="281"/>
        <end position="301"/>
    </location>
</feature>
<dbReference type="Gene3D" id="1.20.120.1780">
    <property type="entry name" value="UbiA prenyltransferase"/>
    <property type="match status" value="1"/>
</dbReference>
<comment type="subcellular location">
    <subcellularLocation>
        <location evidence="1 14">Cell membrane</location>
        <topology evidence="1 14">Multi-pass membrane protein</topology>
    </subcellularLocation>
</comment>
<evidence type="ECO:0000256" key="12">
    <source>
        <dbReference type="ARBA" id="ARBA00042475"/>
    </source>
</evidence>
<comment type="pathway">
    <text evidence="2 14">Porphyrin-containing compound metabolism; heme O biosynthesis; heme O from protoheme: step 1/1.</text>
</comment>
<keyword evidence="5 14" id="KW-0808">Transferase</keyword>
<evidence type="ECO:0000256" key="8">
    <source>
        <dbReference type="ARBA" id="ARBA00023133"/>
    </source>
</evidence>
<dbReference type="InterPro" id="IPR006369">
    <property type="entry name" value="Protohaem_IX_farnesylTrfase"/>
</dbReference>
<organism evidence="15 16">
    <name type="scientific">Chthonomonas calidirosea (strain DSM 23976 / ICMP 18418 / T49)</name>
    <dbReference type="NCBI Taxonomy" id="1303518"/>
    <lineage>
        <taxon>Bacteria</taxon>
        <taxon>Bacillati</taxon>
        <taxon>Armatimonadota</taxon>
        <taxon>Chthonomonadia</taxon>
        <taxon>Chthonomonadales</taxon>
        <taxon>Chthonomonadaceae</taxon>
        <taxon>Chthonomonas</taxon>
    </lineage>
</organism>
<evidence type="ECO:0000256" key="3">
    <source>
        <dbReference type="ARBA" id="ARBA00012292"/>
    </source>
</evidence>
<evidence type="ECO:0000256" key="13">
    <source>
        <dbReference type="ARBA" id="ARBA00047690"/>
    </source>
</evidence>
<dbReference type="NCBIfam" id="TIGR01473">
    <property type="entry name" value="cyoE_ctaB"/>
    <property type="match status" value="1"/>
</dbReference>
<feature type="transmembrane region" description="Helical" evidence="14">
    <location>
        <begin position="56"/>
        <end position="80"/>
    </location>
</feature>
<dbReference type="PATRIC" id="fig|1303518.3.peg.1302"/>
<feature type="transmembrane region" description="Helical" evidence="14">
    <location>
        <begin position="225"/>
        <end position="244"/>
    </location>
</feature>
<evidence type="ECO:0000256" key="6">
    <source>
        <dbReference type="ARBA" id="ARBA00022692"/>
    </source>
</evidence>
<evidence type="ECO:0000256" key="7">
    <source>
        <dbReference type="ARBA" id="ARBA00022989"/>
    </source>
</evidence>
<evidence type="ECO:0000256" key="9">
    <source>
        <dbReference type="ARBA" id="ARBA00023136"/>
    </source>
</evidence>
<dbReference type="PANTHER" id="PTHR43448">
    <property type="entry name" value="PROTOHEME IX FARNESYLTRANSFERASE, MITOCHONDRIAL"/>
    <property type="match status" value="1"/>
</dbReference>
<evidence type="ECO:0000256" key="11">
    <source>
        <dbReference type="ARBA" id="ARBA00040810"/>
    </source>
</evidence>
<evidence type="ECO:0000256" key="2">
    <source>
        <dbReference type="ARBA" id="ARBA00004919"/>
    </source>
</evidence>
<dbReference type="Gene3D" id="1.10.357.140">
    <property type="entry name" value="UbiA prenyltransferase"/>
    <property type="match status" value="1"/>
</dbReference>
<dbReference type="InterPro" id="IPR044878">
    <property type="entry name" value="UbiA_sf"/>
</dbReference>
<gene>
    <name evidence="14" type="primary">ctaB</name>
    <name evidence="15" type="ORF">CCALI_01278</name>
</gene>
<dbReference type="Proteomes" id="UP000014227">
    <property type="component" value="Chromosome I"/>
</dbReference>
<dbReference type="GO" id="GO:0005886">
    <property type="term" value="C:plasma membrane"/>
    <property type="evidence" value="ECO:0007669"/>
    <property type="project" value="UniProtKB-SubCell"/>
</dbReference>
<keyword evidence="6 14" id="KW-0812">Transmembrane</keyword>
<feature type="transmembrane region" description="Helical" evidence="14">
    <location>
        <begin position="106"/>
        <end position="124"/>
    </location>
</feature>
<feature type="transmembrane region" description="Helical" evidence="14">
    <location>
        <begin position="130"/>
        <end position="148"/>
    </location>
</feature>
<dbReference type="GO" id="GO:0008495">
    <property type="term" value="F:protoheme IX farnesyltransferase activity"/>
    <property type="evidence" value="ECO:0007669"/>
    <property type="project" value="UniProtKB-UniRule"/>
</dbReference>
<dbReference type="CDD" id="cd13957">
    <property type="entry name" value="PT_UbiA_Cox10"/>
    <property type="match status" value="1"/>
</dbReference>
<protein>
    <recommendedName>
        <fullName evidence="11 14">Protoheme IX farnesyltransferase</fullName>
        <ecNumber evidence="3 14">2.5.1.141</ecNumber>
    </recommendedName>
    <alternativeName>
        <fullName evidence="12 14">Heme B farnesyltransferase</fullName>
    </alternativeName>
    <alternativeName>
        <fullName evidence="10 14">Heme O synthase</fullName>
    </alternativeName>
</protein>
<dbReference type="InterPro" id="IPR000537">
    <property type="entry name" value="UbiA_prenyltransferase"/>
</dbReference>
<dbReference type="EC" id="2.5.1.141" evidence="3 14"/>
<dbReference type="RefSeq" id="WP_016482637.1">
    <property type="nucleotide sequence ID" value="NC_021487.1"/>
</dbReference>
<accession>S0EXR9</accession>
<keyword evidence="9 14" id="KW-0472">Membrane</keyword>
<evidence type="ECO:0000256" key="10">
    <source>
        <dbReference type="ARBA" id="ARBA00030253"/>
    </source>
</evidence>
<dbReference type="eggNOG" id="COG0109">
    <property type="taxonomic scope" value="Bacteria"/>
</dbReference>